<evidence type="ECO:0000313" key="8">
    <source>
        <dbReference type="EnsemblProtists" id="PYU1_T004759"/>
    </source>
</evidence>
<dbReference type="Proteomes" id="UP000019132">
    <property type="component" value="Unassembled WGS sequence"/>
</dbReference>
<dbReference type="HOGENOM" id="CLU_1285581_0_0_1"/>
<evidence type="ECO:0000256" key="5">
    <source>
        <dbReference type="ARBA" id="ARBA00023136"/>
    </source>
</evidence>
<proteinExistence type="predicted"/>
<evidence type="ECO:0000313" key="9">
    <source>
        <dbReference type="Proteomes" id="UP000019132"/>
    </source>
</evidence>
<dbReference type="GO" id="GO:0070072">
    <property type="term" value="P:vacuolar proton-transporting V-type ATPase complex assembly"/>
    <property type="evidence" value="ECO:0007669"/>
    <property type="project" value="InterPro"/>
</dbReference>
<dbReference type="OMA" id="GANMVMA"/>
<feature type="transmembrane region" description="Helical" evidence="7">
    <location>
        <begin position="179"/>
        <end position="199"/>
    </location>
</feature>
<dbReference type="GO" id="GO:0005789">
    <property type="term" value="C:endoplasmic reticulum membrane"/>
    <property type="evidence" value="ECO:0007669"/>
    <property type="project" value="UniProtKB-SubCell"/>
</dbReference>
<feature type="transmembrane region" description="Helical" evidence="7">
    <location>
        <begin position="147"/>
        <end position="167"/>
    </location>
</feature>
<comment type="subcellular location">
    <subcellularLocation>
        <location evidence="1">Endoplasmic reticulum membrane</location>
        <topology evidence="1">Multi-pass membrane protein</topology>
    </subcellularLocation>
</comment>
<dbReference type="Pfam" id="PF11712">
    <property type="entry name" value="Vma12"/>
    <property type="match status" value="1"/>
</dbReference>
<dbReference type="PANTHER" id="PTHR31394">
    <property type="entry name" value="TRANSMEMBRANE PROTEIN 199"/>
    <property type="match status" value="1"/>
</dbReference>
<feature type="compositionally biased region" description="Low complexity" evidence="6">
    <location>
        <begin position="81"/>
        <end position="94"/>
    </location>
</feature>
<dbReference type="VEuPathDB" id="FungiDB:PYU1_G004748"/>
<evidence type="ECO:0000256" key="2">
    <source>
        <dbReference type="ARBA" id="ARBA00022692"/>
    </source>
</evidence>
<feature type="region of interest" description="Disordered" evidence="6">
    <location>
        <begin position="80"/>
        <end position="102"/>
    </location>
</feature>
<dbReference type="PANTHER" id="PTHR31394:SF1">
    <property type="entry name" value="TRANSMEMBRANE PROTEIN 199"/>
    <property type="match status" value="1"/>
</dbReference>
<keyword evidence="2 7" id="KW-0812">Transmembrane</keyword>
<name>K3WIG7_GLOUD</name>
<evidence type="ECO:0000256" key="3">
    <source>
        <dbReference type="ARBA" id="ARBA00022824"/>
    </source>
</evidence>
<dbReference type="AlphaFoldDB" id="K3WIG7"/>
<keyword evidence="5 7" id="KW-0472">Membrane</keyword>
<keyword evidence="4 7" id="KW-1133">Transmembrane helix</keyword>
<evidence type="ECO:0000256" key="6">
    <source>
        <dbReference type="SAM" id="MobiDB-lite"/>
    </source>
</evidence>
<evidence type="ECO:0000256" key="4">
    <source>
        <dbReference type="ARBA" id="ARBA00022989"/>
    </source>
</evidence>
<reference evidence="9" key="2">
    <citation type="submission" date="2010-04" db="EMBL/GenBank/DDBJ databases">
        <authorList>
            <person name="Buell R."/>
            <person name="Hamilton J."/>
            <person name="Hostetler J."/>
        </authorList>
    </citation>
    <scope>NUCLEOTIDE SEQUENCE [LARGE SCALE GENOMIC DNA]</scope>
    <source>
        <strain evidence="9">DAOM:BR144</strain>
    </source>
</reference>
<keyword evidence="9" id="KW-1185">Reference proteome</keyword>
<dbReference type="EnsemblProtists" id="PYU1_T004759">
    <property type="protein sequence ID" value="PYU1_T004759"/>
    <property type="gene ID" value="PYU1_G004748"/>
</dbReference>
<sequence>MGYVVELQGDGVRALRAYIVQHVHDAKELKELGEQDATTLTTLQLRHAVALLRRLRDKQADTPTVSSFFKQNGKEHARAHVAVSSAGDASVSESKGAKEHSAYLERRRKKLLRLDEEMRYGRLVHNVQKKSNQVEFAQHQKSVQQHLSIGANMIAARVTAFVAMYILARTLTDNETTRVILGLAGAIGMMFIEMVLFITRSAKYEVIEKEQARQRPSVF</sequence>
<dbReference type="InterPro" id="IPR021013">
    <property type="entry name" value="ATPase_Vma12"/>
</dbReference>
<dbReference type="eggNOG" id="ENOG502SBI4">
    <property type="taxonomic scope" value="Eukaryota"/>
</dbReference>
<dbReference type="InParanoid" id="K3WIG7"/>
<keyword evidence="3" id="KW-0256">Endoplasmic reticulum</keyword>
<dbReference type="EMBL" id="GL376631">
    <property type="status" value="NOT_ANNOTATED_CDS"/>
    <property type="molecule type" value="Genomic_DNA"/>
</dbReference>
<organism evidence="8 9">
    <name type="scientific">Globisporangium ultimum (strain ATCC 200006 / CBS 805.95 / DAOM BR144)</name>
    <name type="common">Pythium ultimum</name>
    <dbReference type="NCBI Taxonomy" id="431595"/>
    <lineage>
        <taxon>Eukaryota</taxon>
        <taxon>Sar</taxon>
        <taxon>Stramenopiles</taxon>
        <taxon>Oomycota</taxon>
        <taxon>Peronosporomycetes</taxon>
        <taxon>Pythiales</taxon>
        <taxon>Pythiaceae</taxon>
        <taxon>Globisporangium</taxon>
    </lineage>
</organism>
<protein>
    <submittedName>
        <fullName evidence="8">Uncharacterized protein</fullName>
    </submittedName>
</protein>
<evidence type="ECO:0000256" key="1">
    <source>
        <dbReference type="ARBA" id="ARBA00004477"/>
    </source>
</evidence>
<reference evidence="8" key="3">
    <citation type="submission" date="2015-02" db="UniProtKB">
        <authorList>
            <consortium name="EnsemblProtists"/>
        </authorList>
    </citation>
    <scope>IDENTIFICATION</scope>
    <source>
        <strain evidence="8">DAOM BR144</strain>
    </source>
</reference>
<reference evidence="9" key="1">
    <citation type="journal article" date="2010" name="Genome Biol.">
        <title>Genome sequence of the necrotrophic plant pathogen Pythium ultimum reveals original pathogenicity mechanisms and effector repertoire.</title>
        <authorList>
            <person name="Levesque C.A."/>
            <person name="Brouwer H."/>
            <person name="Cano L."/>
            <person name="Hamilton J.P."/>
            <person name="Holt C."/>
            <person name="Huitema E."/>
            <person name="Raffaele S."/>
            <person name="Robideau G.P."/>
            <person name="Thines M."/>
            <person name="Win J."/>
            <person name="Zerillo M.M."/>
            <person name="Beakes G.W."/>
            <person name="Boore J.L."/>
            <person name="Busam D."/>
            <person name="Dumas B."/>
            <person name="Ferriera S."/>
            <person name="Fuerstenberg S.I."/>
            <person name="Gachon C.M."/>
            <person name="Gaulin E."/>
            <person name="Govers F."/>
            <person name="Grenville-Briggs L."/>
            <person name="Horner N."/>
            <person name="Hostetler J."/>
            <person name="Jiang R.H."/>
            <person name="Johnson J."/>
            <person name="Krajaejun T."/>
            <person name="Lin H."/>
            <person name="Meijer H.J."/>
            <person name="Moore B."/>
            <person name="Morris P."/>
            <person name="Phuntmart V."/>
            <person name="Puiu D."/>
            <person name="Shetty J."/>
            <person name="Stajich J.E."/>
            <person name="Tripathy S."/>
            <person name="Wawra S."/>
            <person name="van West P."/>
            <person name="Whitty B.R."/>
            <person name="Coutinho P.M."/>
            <person name="Henrissat B."/>
            <person name="Martin F."/>
            <person name="Thomas P.D."/>
            <person name="Tyler B.M."/>
            <person name="De Vries R.P."/>
            <person name="Kamoun S."/>
            <person name="Yandell M."/>
            <person name="Tisserat N."/>
            <person name="Buell C.R."/>
        </authorList>
    </citation>
    <scope>NUCLEOTIDE SEQUENCE</scope>
    <source>
        <strain evidence="9">DAOM:BR144</strain>
    </source>
</reference>
<accession>K3WIG7</accession>
<evidence type="ECO:0000256" key="7">
    <source>
        <dbReference type="SAM" id="Phobius"/>
    </source>
</evidence>